<evidence type="ECO:0000313" key="3">
    <source>
        <dbReference type="EMBL" id="EKD25590.1"/>
    </source>
</evidence>
<sequence>MKKIILVLIASWYLLPLLSFAQSDSRGQYWTDPIQILDNVVKEANVDVRIQQTALDQATDTQWAYASSYKLANTLDRFRNNINPYLQWAVYIWLSLAVILLIYNWFLMVTNAAHGEGEIAKVKKNIMNIVIGVIILTGFYFIIKLTVSIINSIFWWYGGSTWF</sequence>
<organism evidence="3">
    <name type="scientific">uncultured bacterium</name>
    <name type="common">gcode 4</name>
    <dbReference type="NCBI Taxonomy" id="1234023"/>
    <lineage>
        <taxon>Bacteria</taxon>
        <taxon>environmental samples</taxon>
    </lineage>
</organism>
<evidence type="ECO:0000256" key="2">
    <source>
        <dbReference type="SAM" id="SignalP"/>
    </source>
</evidence>
<keyword evidence="2" id="KW-0732">Signal</keyword>
<feature type="chain" id="PRO_5022739370" evidence="2">
    <location>
        <begin position="22"/>
        <end position="163"/>
    </location>
</feature>
<dbReference type="EMBL" id="AMFJ01036019">
    <property type="protein sequence ID" value="EKD25590.1"/>
    <property type="molecule type" value="Genomic_DNA"/>
</dbReference>
<accession>K1X5T7</accession>
<evidence type="ECO:0000256" key="1">
    <source>
        <dbReference type="SAM" id="Phobius"/>
    </source>
</evidence>
<comment type="caution">
    <text evidence="3">The sequence shown here is derived from an EMBL/GenBank/DDBJ whole genome shotgun (WGS) entry which is preliminary data.</text>
</comment>
<protein>
    <submittedName>
        <fullName evidence="3">Uncharacterized protein</fullName>
    </submittedName>
</protein>
<reference evidence="3" key="1">
    <citation type="journal article" date="2012" name="Science">
        <title>Fermentation, hydrogen, and sulfur metabolism in multiple uncultivated bacterial phyla.</title>
        <authorList>
            <person name="Wrighton K.C."/>
            <person name="Thomas B.C."/>
            <person name="Sharon I."/>
            <person name="Miller C.S."/>
            <person name="Castelle C.J."/>
            <person name="VerBerkmoes N.C."/>
            <person name="Wilkins M.J."/>
            <person name="Hettich R.L."/>
            <person name="Lipton M.S."/>
            <person name="Williams K.H."/>
            <person name="Long P.E."/>
            <person name="Banfield J.F."/>
        </authorList>
    </citation>
    <scope>NUCLEOTIDE SEQUENCE [LARGE SCALE GENOMIC DNA]</scope>
</reference>
<feature type="transmembrane region" description="Helical" evidence="1">
    <location>
        <begin position="129"/>
        <end position="157"/>
    </location>
</feature>
<dbReference type="AlphaFoldDB" id="K1X5T7"/>
<keyword evidence="1" id="KW-0812">Transmembrane</keyword>
<feature type="transmembrane region" description="Helical" evidence="1">
    <location>
        <begin position="88"/>
        <end position="108"/>
    </location>
</feature>
<name>K1X5T7_9BACT</name>
<gene>
    <name evidence="3" type="ORF">ACD_80C00012G0006</name>
</gene>
<feature type="signal peptide" evidence="2">
    <location>
        <begin position="1"/>
        <end position="21"/>
    </location>
</feature>
<proteinExistence type="predicted"/>
<keyword evidence="1" id="KW-0472">Membrane</keyword>
<keyword evidence="1" id="KW-1133">Transmembrane helix</keyword>